<name>A0A5N0T7R8_9GAMM</name>
<evidence type="ECO:0000256" key="2">
    <source>
        <dbReference type="SAM" id="Phobius"/>
    </source>
</evidence>
<dbReference type="Pfam" id="PF09822">
    <property type="entry name" value="ABC_transp_aux"/>
    <property type="match status" value="1"/>
</dbReference>
<dbReference type="InterPro" id="IPR019196">
    <property type="entry name" value="ABC_transp_unknown"/>
</dbReference>
<dbReference type="Pfam" id="PF23357">
    <property type="entry name" value="DUF7088"/>
    <property type="match status" value="1"/>
</dbReference>
<evidence type="ECO:0000256" key="1">
    <source>
        <dbReference type="SAM" id="Coils"/>
    </source>
</evidence>
<keyword evidence="2" id="KW-0472">Membrane</keyword>
<keyword evidence="1" id="KW-0175">Coiled coil</keyword>
<protein>
    <submittedName>
        <fullName evidence="5">ABC transporter</fullName>
    </submittedName>
</protein>
<keyword evidence="2" id="KW-1133">Transmembrane helix</keyword>
<dbReference type="AlphaFoldDB" id="A0A5N0T7R8"/>
<comment type="caution">
    <text evidence="5">The sequence shown here is derived from an EMBL/GenBank/DDBJ whole genome shotgun (WGS) entry which is preliminary data.</text>
</comment>
<feature type="domain" description="DUF7088" evidence="4">
    <location>
        <begin position="39"/>
        <end position="138"/>
    </location>
</feature>
<accession>A0A5N0T7R8</accession>
<evidence type="ECO:0000259" key="4">
    <source>
        <dbReference type="Pfam" id="PF23357"/>
    </source>
</evidence>
<evidence type="ECO:0000259" key="3">
    <source>
        <dbReference type="Pfam" id="PF09822"/>
    </source>
</evidence>
<feature type="coiled-coil region" evidence="1">
    <location>
        <begin position="503"/>
        <end position="541"/>
    </location>
</feature>
<dbReference type="InterPro" id="IPR055396">
    <property type="entry name" value="DUF7088"/>
</dbReference>
<reference evidence="5 6" key="1">
    <citation type="submission" date="2019-09" db="EMBL/GenBank/DDBJ databases">
        <title>Wenzhouxiangella sp. Genome sequencing and assembly.</title>
        <authorList>
            <person name="Zhang R."/>
        </authorList>
    </citation>
    <scope>NUCLEOTIDE SEQUENCE [LARGE SCALE GENOMIC DNA]</scope>
    <source>
        <strain evidence="5 6">W260</strain>
    </source>
</reference>
<evidence type="ECO:0000313" key="6">
    <source>
        <dbReference type="Proteomes" id="UP000325372"/>
    </source>
</evidence>
<evidence type="ECO:0000313" key="5">
    <source>
        <dbReference type="EMBL" id="KAA9129866.1"/>
    </source>
</evidence>
<dbReference type="EMBL" id="VYXP01000010">
    <property type="protein sequence ID" value="KAA9129866.1"/>
    <property type="molecule type" value="Genomic_DNA"/>
</dbReference>
<proteinExistence type="predicted"/>
<dbReference type="RefSeq" id="WP_150865087.1">
    <property type="nucleotide sequence ID" value="NZ_VYXP01000010.1"/>
</dbReference>
<gene>
    <name evidence="5" type="ORF">F3N42_13875</name>
</gene>
<keyword evidence="2" id="KW-0812">Transmembrane</keyword>
<sequence>MNRKLWNSTGSLALLAGLFIGLVILSGGLLKGCRVDLTENGQYTLSDGTINLLGQLEEPVTLYYFFSEDASRELPQIRDYARWVGEMLDDMEDRAGGKLTVRRVNPEPFSPEEDEAAAFGLQALPVGTGGDSLYLGIAGTNTLDDVQAMPFLQPGKQAFFEYDVIKMITTLSKPEPLTVGLLSGLDMGPGFDMETRQARPAWVIHEQLEQLFEVETIDSGADALPEGIDLLMVVHPKDLSDDMRYAIDQFVLGGGRLVAFVDPFAEADLSGDPNDPMARMNAGGSSTLGELFDAWGVSFETTRVVGDPLYALQVSTGMGQAARHLAILSVPADGLDGGDIVSADLEAVNLASTGWFEAAEGATTTLVPLVRSSDTAAPLDASRLRFLADPSELASGFVSTGDRYTLAARVTGPAASAFEAAPGGSAGQTHRGQAVDEGINVILFADTDMLSDRLWVSRQNFFGQSVTSAFADNGTLAVNAVDNLLGSSDLISIRARSTSARPFDRVERLRLQAENQYRETEERLNAELAETERKLTEMQSQRSGDDLGVLNQAQSDEIQRFMDQRIQIRRDLRAVQHNLDRDIDALGTRLKVINIVVVPVVVIGIALWIGHLRRRRRQEGSA</sequence>
<feature type="transmembrane region" description="Helical" evidence="2">
    <location>
        <begin position="12"/>
        <end position="30"/>
    </location>
</feature>
<feature type="domain" description="ABC-type uncharacterised transport system" evidence="3">
    <location>
        <begin position="178"/>
        <end position="480"/>
    </location>
</feature>
<organism evidence="5 6">
    <name type="scientific">Marinihelvus fidelis</name>
    <dbReference type="NCBI Taxonomy" id="2613842"/>
    <lineage>
        <taxon>Bacteria</taxon>
        <taxon>Pseudomonadati</taxon>
        <taxon>Pseudomonadota</taxon>
        <taxon>Gammaproteobacteria</taxon>
        <taxon>Chromatiales</taxon>
        <taxon>Wenzhouxiangellaceae</taxon>
        <taxon>Marinihelvus</taxon>
    </lineage>
</organism>
<keyword evidence="6" id="KW-1185">Reference proteome</keyword>
<feature type="transmembrane region" description="Helical" evidence="2">
    <location>
        <begin position="592"/>
        <end position="610"/>
    </location>
</feature>
<dbReference type="Proteomes" id="UP000325372">
    <property type="component" value="Unassembled WGS sequence"/>
</dbReference>